<gene>
    <name evidence="2" type="ORF">HJG60_009935</name>
</gene>
<proteinExistence type="predicted"/>
<evidence type="ECO:0000313" key="3">
    <source>
        <dbReference type="Proteomes" id="UP000664940"/>
    </source>
</evidence>
<accession>A0A834BAF4</accession>
<keyword evidence="1" id="KW-1133">Transmembrane helix</keyword>
<protein>
    <submittedName>
        <fullName evidence="2">Uncharacterized protein</fullName>
    </submittedName>
</protein>
<name>A0A834BAF4_9CHIR</name>
<organism evidence="2 3">
    <name type="scientific">Phyllostomus discolor</name>
    <name type="common">pale spear-nosed bat</name>
    <dbReference type="NCBI Taxonomy" id="89673"/>
    <lineage>
        <taxon>Eukaryota</taxon>
        <taxon>Metazoa</taxon>
        <taxon>Chordata</taxon>
        <taxon>Craniata</taxon>
        <taxon>Vertebrata</taxon>
        <taxon>Euteleostomi</taxon>
        <taxon>Mammalia</taxon>
        <taxon>Eutheria</taxon>
        <taxon>Laurasiatheria</taxon>
        <taxon>Chiroptera</taxon>
        <taxon>Yangochiroptera</taxon>
        <taxon>Phyllostomidae</taxon>
        <taxon>Phyllostominae</taxon>
        <taxon>Phyllostomus</taxon>
    </lineage>
</organism>
<evidence type="ECO:0000256" key="1">
    <source>
        <dbReference type="SAM" id="Phobius"/>
    </source>
</evidence>
<dbReference type="Proteomes" id="UP000664940">
    <property type="component" value="Unassembled WGS sequence"/>
</dbReference>
<dbReference type="EMBL" id="JABVXQ010000002">
    <property type="protein sequence ID" value="KAF6125504.1"/>
    <property type="molecule type" value="Genomic_DNA"/>
</dbReference>
<dbReference type="AlphaFoldDB" id="A0A834BAF4"/>
<keyword evidence="1" id="KW-0812">Transmembrane</keyword>
<reference evidence="2 3" key="1">
    <citation type="journal article" date="2020" name="Nature">
        <title>Six reference-quality genomes reveal evolution of bat adaptations.</title>
        <authorList>
            <person name="Jebb D."/>
            <person name="Huang Z."/>
            <person name="Pippel M."/>
            <person name="Hughes G.M."/>
            <person name="Lavrichenko K."/>
            <person name="Devanna P."/>
            <person name="Winkler S."/>
            <person name="Jermiin L.S."/>
            <person name="Skirmuntt E.C."/>
            <person name="Katzourakis A."/>
            <person name="Burkitt-Gray L."/>
            <person name="Ray D.A."/>
            <person name="Sullivan K.A.M."/>
            <person name="Roscito J.G."/>
            <person name="Kirilenko B.M."/>
            <person name="Davalos L.M."/>
            <person name="Corthals A.P."/>
            <person name="Power M.L."/>
            <person name="Jones G."/>
            <person name="Ransome R.D."/>
            <person name="Dechmann D.K.N."/>
            <person name="Locatelli A.G."/>
            <person name="Puechmaille S.J."/>
            <person name="Fedrigo O."/>
            <person name="Jarvis E.D."/>
            <person name="Hiller M."/>
            <person name="Vernes S.C."/>
            <person name="Myers E.W."/>
            <person name="Teeling E.C."/>
        </authorList>
    </citation>
    <scope>NUCLEOTIDE SEQUENCE [LARGE SCALE GENOMIC DNA]</scope>
    <source>
        <strain evidence="2">Bat1K_MPI-CBG_1</strain>
    </source>
</reference>
<sequence length="142" mass="16135">MSHTCCRCSVVKTRKRTNPTRRLLMFIHSSLPLTVLPGRVLMKIKKYTARLAHSKHLIITIWQEKCPLKPHCKPCACEAGSVVEQRPEVFTAQEEAVPLCPSDALTAEQLNTRTEGSCLWTYVSERLRNEMTSQNPKKKSSL</sequence>
<comment type="caution">
    <text evidence="2">The sequence shown here is derived from an EMBL/GenBank/DDBJ whole genome shotgun (WGS) entry which is preliminary data.</text>
</comment>
<evidence type="ECO:0000313" key="2">
    <source>
        <dbReference type="EMBL" id="KAF6125504.1"/>
    </source>
</evidence>
<keyword evidence="1" id="KW-0472">Membrane</keyword>
<feature type="transmembrane region" description="Helical" evidence="1">
    <location>
        <begin position="23"/>
        <end position="42"/>
    </location>
</feature>